<dbReference type="InterPro" id="IPR002496">
    <property type="entry name" value="PRib_AMP_CycHydrolase_dom"/>
</dbReference>
<dbReference type="EC" id="3.5.4.19" evidence="7"/>
<keyword evidence="7" id="KW-0862">Zinc</keyword>
<dbReference type="RefSeq" id="WP_328983618.1">
    <property type="nucleotide sequence ID" value="NZ_CP121472.1"/>
</dbReference>
<dbReference type="NCBIfam" id="NF000768">
    <property type="entry name" value="PRK00051.1"/>
    <property type="match status" value="1"/>
</dbReference>
<comment type="subcellular location">
    <subcellularLocation>
        <location evidence="7">Cytoplasm</location>
    </subcellularLocation>
</comment>
<dbReference type="InterPro" id="IPR026660">
    <property type="entry name" value="PRA-CH"/>
</dbReference>
<dbReference type="Gene3D" id="3.10.20.810">
    <property type="entry name" value="Phosphoribosyl-AMP cyclohydrolase"/>
    <property type="match status" value="1"/>
</dbReference>
<keyword evidence="4 7" id="KW-0028">Amino-acid biosynthesis</keyword>
<keyword evidence="3 7" id="KW-0963">Cytoplasm</keyword>
<dbReference type="PANTHER" id="PTHR42945:SF1">
    <property type="entry name" value="HISTIDINE BIOSYNTHESIS BIFUNCTIONAL PROTEIN HIS7"/>
    <property type="match status" value="1"/>
</dbReference>
<feature type="binding site" evidence="7">
    <location>
        <position position="91"/>
    </location>
    <ligand>
        <name>Mg(2+)</name>
        <dbReference type="ChEBI" id="CHEBI:18420"/>
    </ligand>
</feature>
<proteinExistence type="inferred from homology"/>
<evidence type="ECO:0000256" key="7">
    <source>
        <dbReference type="HAMAP-Rule" id="MF_01021"/>
    </source>
</evidence>
<evidence type="ECO:0000256" key="1">
    <source>
        <dbReference type="ARBA" id="ARBA00000024"/>
    </source>
</evidence>
<dbReference type="Proteomes" id="UP001432180">
    <property type="component" value="Chromosome"/>
</dbReference>
<feature type="domain" description="Phosphoribosyl-AMP cyclohydrolase" evidence="8">
    <location>
        <begin position="42"/>
        <end position="116"/>
    </location>
</feature>
<reference evidence="9 10" key="1">
    <citation type="journal article" date="2023" name="Microorganisms">
        <title>Thiorhodovibrio frisius and Trv. litoralis spp. nov., Two Novel Members from a Clade of Fastidious Purple Sulfur Bacteria That Exhibit Unique Red-Shifted Light-Harvesting Capabilities.</title>
        <authorList>
            <person name="Methner A."/>
            <person name="Kuzyk S.B."/>
            <person name="Petersen J."/>
            <person name="Bauer S."/>
            <person name="Brinkmann H."/>
            <person name="Sichau K."/>
            <person name="Wanner G."/>
            <person name="Wolf J."/>
            <person name="Neumann-Schaal M."/>
            <person name="Henke P."/>
            <person name="Tank M."/>
            <person name="Sproer C."/>
            <person name="Bunk B."/>
            <person name="Overmann J."/>
        </authorList>
    </citation>
    <scope>NUCLEOTIDE SEQUENCE [LARGE SCALE GENOMIC DNA]</scope>
    <source>
        <strain evidence="9 10">DSM 6702</strain>
    </source>
</reference>
<feature type="binding site" evidence="7">
    <location>
        <position position="93"/>
    </location>
    <ligand>
        <name>Mg(2+)</name>
        <dbReference type="ChEBI" id="CHEBI:18420"/>
    </ligand>
</feature>
<feature type="binding site" evidence="7">
    <location>
        <position position="89"/>
    </location>
    <ligand>
        <name>Mg(2+)</name>
        <dbReference type="ChEBI" id="CHEBI:18420"/>
    </ligand>
</feature>
<comment type="pathway">
    <text evidence="2 7">Amino-acid biosynthesis; L-histidine biosynthesis; L-histidine from 5-phospho-alpha-D-ribose 1-diphosphate: step 3/9.</text>
</comment>
<evidence type="ECO:0000256" key="6">
    <source>
        <dbReference type="ARBA" id="ARBA00023102"/>
    </source>
</evidence>
<protein>
    <recommendedName>
        <fullName evidence="7">Phosphoribosyl-AMP cyclohydrolase</fullName>
        <shortName evidence="7">PRA-CH</shortName>
        <ecNumber evidence="7">3.5.4.19</ecNumber>
    </recommendedName>
</protein>
<keyword evidence="7" id="KW-0460">Magnesium</keyword>
<comment type="catalytic activity">
    <reaction evidence="1 7">
        <text>1-(5-phospho-beta-D-ribosyl)-5'-AMP + H2O = 1-(5-phospho-beta-D-ribosyl)-5-[(5-phospho-beta-D-ribosylamino)methylideneamino]imidazole-4-carboxamide</text>
        <dbReference type="Rhea" id="RHEA:20049"/>
        <dbReference type="ChEBI" id="CHEBI:15377"/>
        <dbReference type="ChEBI" id="CHEBI:58435"/>
        <dbReference type="ChEBI" id="CHEBI:59457"/>
        <dbReference type="EC" id="3.5.4.19"/>
    </reaction>
</comment>
<evidence type="ECO:0000313" key="9">
    <source>
        <dbReference type="EMBL" id="WPL17819.1"/>
    </source>
</evidence>
<keyword evidence="10" id="KW-1185">Reference proteome</keyword>
<keyword evidence="7" id="KW-0479">Metal-binding</keyword>
<evidence type="ECO:0000256" key="3">
    <source>
        <dbReference type="ARBA" id="ARBA00022490"/>
    </source>
</evidence>
<sequence>MPEPESQAKLLSGELENALDFAKGKGLITAIAQDADSGEVLMVANMNQESLAKTLELGEAVYWSRSRQKLWHKGEESGHLQKVRGIYLDCDGDALLLKVEQIGGAACHTGKRSCFFRKIEQNRLIDLGEQVFDPKEVYPQ</sequence>
<dbReference type="EMBL" id="CP121472">
    <property type="protein sequence ID" value="WPL17819.1"/>
    <property type="molecule type" value="Genomic_DNA"/>
</dbReference>
<dbReference type="SUPFAM" id="SSF141734">
    <property type="entry name" value="HisI-like"/>
    <property type="match status" value="1"/>
</dbReference>
<evidence type="ECO:0000256" key="2">
    <source>
        <dbReference type="ARBA" id="ARBA00005169"/>
    </source>
</evidence>
<dbReference type="HAMAP" id="MF_01021">
    <property type="entry name" value="HisI"/>
    <property type="match status" value="1"/>
</dbReference>
<name>A0ABZ0SBY2_9GAMM</name>
<comment type="function">
    <text evidence="7">Catalyzes the hydrolysis of the adenine ring of phosphoribosyl-AMP.</text>
</comment>
<evidence type="ECO:0000313" key="10">
    <source>
        <dbReference type="Proteomes" id="UP001432180"/>
    </source>
</evidence>
<evidence type="ECO:0000256" key="5">
    <source>
        <dbReference type="ARBA" id="ARBA00022801"/>
    </source>
</evidence>
<comment type="similarity">
    <text evidence="7">Belongs to the PRA-CH family.</text>
</comment>
<keyword evidence="5 7" id="KW-0378">Hydrolase</keyword>
<accession>A0ABZ0SBY2</accession>
<dbReference type="Pfam" id="PF01502">
    <property type="entry name" value="PRA-CH"/>
    <property type="match status" value="1"/>
</dbReference>
<dbReference type="InterPro" id="IPR038019">
    <property type="entry name" value="PRib_AMP_CycHydrolase_sf"/>
</dbReference>
<evidence type="ECO:0000256" key="4">
    <source>
        <dbReference type="ARBA" id="ARBA00022605"/>
    </source>
</evidence>
<feature type="binding site" evidence="7">
    <location>
        <position position="107"/>
    </location>
    <ligand>
        <name>Zn(2+)</name>
        <dbReference type="ChEBI" id="CHEBI:29105"/>
        <note>ligand shared between dimeric partners</note>
    </ligand>
</feature>
<gene>
    <name evidence="7" type="primary">hisI</name>
    <name evidence="9" type="ORF">Thiowin_02861</name>
</gene>
<comment type="cofactor">
    <cofactor evidence="7">
        <name>Zn(2+)</name>
        <dbReference type="ChEBI" id="CHEBI:29105"/>
    </cofactor>
    <text evidence="7">Binds 1 zinc ion per subunit.</text>
</comment>
<comment type="cofactor">
    <cofactor evidence="7">
        <name>Mg(2+)</name>
        <dbReference type="ChEBI" id="CHEBI:18420"/>
    </cofactor>
    <text evidence="7">Binds 1 Mg(2+) ion per subunit.</text>
</comment>
<evidence type="ECO:0000259" key="8">
    <source>
        <dbReference type="Pfam" id="PF01502"/>
    </source>
</evidence>
<comment type="subunit">
    <text evidence="7">Homodimer.</text>
</comment>
<organism evidence="9 10">
    <name type="scientific">Thiorhodovibrio winogradskyi</name>
    <dbReference type="NCBI Taxonomy" id="77007"/>
    <lineage>
        <taxon>Bacteria</taxon>
        <taxon>Pseudomonadati</taxon>
        <taxon>Pseudomonadota</taxon>
        <taxon>Gammaproteobacteria</taxon>
        <taxon>Chromatiales</taxon>
        <taxon>Chromatiaceae</taxon>
        <taxon>Thiorhodovibrio</taxon>
    </lineage>
</organism>
<dbReference type="PANTHER" id="PTHR42945">
    <property type="entry name" value="HISTIDINE BIOSYNTHESIS BIFUNCTIONAL PROTEIN"/>
    <property type="match status" value="1"/>
</dbReference>
<keyword evidence="6 7" id="KW-0368">Histidine biosynthesis</keyword>
<feature type="binding site" evidence="7">
    <location>
        <position position="114"/>
    </location>
    <ligand>
        <name>Zn(2+)</name>
        <dbReference type="ChEBI" id="CHEBI:29105"/>
        <note>ligand shared between dimeric partners</note>
    </ligand>
</feature>
<feature type="binding site" evidence="7">
    <location>
        <position position="90"/>
    </location>
    <ligand>
        <name>Zn(2+)</name>
        <dbReference type="ChEBI" id="CHEBI:29105"/>
        <note>ligand shared between dimeric partners</note>
    </ligand>
</feature>